<reference evidence="7" key="1">
    <citation type="submission" date="2007-04" db="EMBL/GenBank/DDBJ databases">
        <authorList>
            <consortium name="The Broad Institute Genome Sequencing Platform"/>
            <person name="Birren B."/>
            <person name="Lander E."/>
            <person name="Galagan J."/>
            <person name="Nusbaum C."/>
            <person name="Devon K."/>
            <person name="Ma L.-J."/>
            <person name="Jaffe D."/>
            <person name="Butler J."/>
            <person name="Alvarez P."/>
            <person name="Gnerre S."/>
            <person name="Grabherr M."/>
            <person name="Kleber M."/>
            <person name="Mauceli E."/>
            <person name="Brockman W."/>
            <person name="MacCallum I.A."/>
            <person name="Young S."/>
            <person name="LaButti K."/>
            <person name="DeCaprio D."/>
            <person name="Crawford M."/>
            <person name="Koehrsen M."/>
            <person name="Engels R."/>
            <person name="Montgomery P."/>
            <person name="Pearson M."/>
            <person name="Howarth C."/>
            <person name="Larson L."/>
            <person name="White J."/>
            <person name="O'Leary S."/>
            <person name="Kodira C."/>
            <person name="Zeng Q."/>
            <person name="Yandava C."/>
            <person name="Alvarado L."/>
            <person name="Kistler C."/>
            <person name="Shim W.-B."/>
            <person name="Kang S."/>
            <person name="Woloshuk C."/>
        </authorList>
    </citation>
    <scope>NUCLEOTIDE SEQUENCE</scope>
    <source>
        <strain evidence="7">4287</strain>
    </source>
</reference>
<dbReference type="Proteomes" id="UP000009097">
    <property type="component" value="Unassembled WGS sequence"/>
</dbReference>
<dbReference type="VEuPathDB" id="FungiDB:FOXG_02343"/>
<proteinExistence type="inferred from homology"/>
<dbReference type="PANTHER" id="PTHR18968:SF167">
    <property type="entry name" value="ACETOLACTATE SYNTHASE LARGE SUBUNIT ILVB2-RELATED"/>
    <property type="match status" value="1"/>
</dbReference>
<organism evidence="7 8">
    <name type="scientific">Fusarium oxysporum f. sp. lycopersici (strain 4287 / CBS 123668 / FGSC 9935 / NRRL 34936)</name>
    <name type="common">Fusarium vascular wilt of tomato</name>
    <dbReference type="NCBI Taxonomy" id="426428"/>
    <lineage>
        <taxon>Eukaryota</taxon>
        <taxon>Fungi</taxon>
        <taxon>Dikarya</taxon>
        <taxon>Ascomycota</taxon>
        <taxon>Pezizomycotina</taxon>
        <taxon>Sordariomycetes</taxon>
        <taxon>Hypocreomycetidae</taxon>
        <taxon>Hypocreales</taxon>
        <taxon>Nectriaceae</taxon>
        <taxon>Fusarium</taxon>
        <taxon>Fusarium oxysporum species complex</taxon>
    </lineage>
</organism>
<dbReference type="Pfam" id="PF00205">
    <property type="entry name" value="TPP_enzyme_M"/>
    <property type="match status" value="1"/>
</dbReference>
<dbReference type="RefSeq" id="XP_018235861.1">
    <property type="nucleotide sequence ID" value="XM_018379754.1"/>
</dbReference>
<dbReference type="Gene3D" id="3.40.50.1220">
    <property type="entry name" value="TPP-binding domain"/>
    <property type="match status" value="1"/>
</dbReference>
<comment type="similarity">
    <text evidence="1 3">Belongs to the TPP enzyme family.</text>
</comment>
<dbReference type="Pfam" id="PF02775">
    <property type="entry name" value="TPP_enzyme_C"/>
    <property type="match status" value="1"/>
</dbReference>
<dbReference type="SUPFAM" id="SSF52467">
    <property type="entry name" value="DHS-like NAD/FAD-binding domain"/>
    <property type="match status" value="1"/>
</dbReference>
<dbReference type="InterPro" id="IPR011766">
    <property type="entry name" value="TPP_enzyme_TPP-bd"/>
</dbReference>
<dbReference type="GO" id="GO:0009097">
    <property type="term" value="P:isoleucine biosynthetic process"/>
    <property type="evidence" value="ECO:0007669"/>
    <property type="project" value="TreeGrafter"/>
</dbReference>
<evidence type="ECO:0000259" key="4">
    <source>
        <dbReference type="Pfam" id="PF00205"/>
    </source>
</evidence>
<dbReference type="GO" id="GO:0005948">
    <property type="term" value="C:acetolactate synthase complex"/>
    <property type="evidence" value="ECO:0007669"/>
    <property type="project" value="TreeGrafter"/>
</dbReference>
<sequence length="560" mass="60293">MQTYADAIVQSLSSVGCDKAFGISGGNIYHIWKALHHSDIAVYHCRHQSGAAFAAAEYSIQTGKVAAVFVTSGPGITNAITGLRCARADGARIIFIAGLTGEEIDRTGRRVVQETTPKDVEALTGPTVDSALSCYEIIRGELNVGRLQQTLTRIQRDPLGGVLGVFLTAARSKSLISPLQSPRLELHEQIPVPSLSAETLAVCREVAGKLKIMGFVLWIGYGCRSASLLVKQLAERYDLPVLATPRAKGIFPENHLLYFGTTGLGASFRPTIIADPPKGVLLLGSKAAELSSMFIQEEWVNTDFYCVDLETSEVKRNMPKRSTFIEAEISLFLRAVLEVERPGDRIAYPFIPDAIIQPVLAALEGQIHPVTVMSVVQDVAINRNGCLIIADAGNSFCWTAHYLKFPKPGLYRSNLDSYPMGHAVCGVVGMGLTDKHAVAIVGDGAMLMQSEVSTAVKYRSKAIWLVMNDSRYGSCDQVPRMSGDIPPPCSIPYTDFALLARAVGCEGCTVAKGEELREALQEAMVRNGPTVINVIIDPSAVAPPEARGPSLTSENATCSK</sequence>
<dbReference type="GO" id="GO:0009099">
    <property type="term" value="P:L-valine biosynthetic process"/>
    <property type="evidence" value="ECO:0007669"/>
    <property type="project" value="TreeGrafter"/>
</dbReference>
<dbReference type="InterPro" id="IPR029035">
    <property type="entry name" value="DHS-like_NAD/FAD-binding_dom"/>
</dbReference>
<dbReference type="PANTHER" id="PTHR18968">
    <property type="entry name" value="THIAMINE PYROPHOSPHATE ENZYMES"/>
    <property type="match status" value="1"/>
</dbReference>
<dbReference type="OrthoDB" id="10006023at2759"/>
<evidence type="ECO:0000259" key="5">
    <source>
        <dbReference type="Pfam" id="PF02775"/>
    </source>
</evidence>
<dbReference type="Pfam" id="PF02776">
    <property type="entry name" value="TPP_enzyme_N"/>
    <property type="match status" value="1"/>
</dbReference>
<dbReference type="EMBL" id="DS231697">
    <property type="protein sequence ID" value="KNA97815.1"/>
    <property type="molecule type" value="Genomic_DNA"/>
</dbReference>
<evidence type="ECO:0000256" key="2">
    <source>
        <dbReference type="ARBA" id="ARBA00023052"/>
    </source>
</evidence>
<dbReference type="InterPro" id="IPR012000">
    <property type="entry name" value="Thiamin_PyroP_enz_cen_dom"/>
</dbReference>
<feature type="domain" description="Thiamine pyrophosphate enzyme TPP-binding" evidence="5">
    <location>
        <begin position="391"/>
        <end position="534"/>
    </location>
</feature>
<evidence type="ECO:0000313" key="8">
    <source>
        <dbReference type="Proteomes" id="UP000009097"/>
    </source>
</evidence>
<dbReference type="Gene3D" id="3.40.50.970">
    <property type="match status" value="2"/>
</dbReference>
<dbReference type="GO" id="GO:0003984">
    <property type="term" value="F:acetolactate synthase activity"/>
    <property type="evidence" value="ECO:0007669"/>
    <property type="project" value="TreeGrafter"/>
</dbReference>
<dbReference type="GO" id="GO:0050660">
    <property type="term" value="F:flavin adenine dinucleotide binding"/>
    <property type="evidence" value="ECO:0007669"/>
    <property type="project" value="TreeGrafter"/>
</dbReference>
<dbReference type="InterPro" id="IPR029061">
    <property type="entry name" value="THDP-binding"/>
</dbReference>
<accession>A0A0J9UI52</accession>
<evidence type="ECO:0000313" key="7">
    <source>
        <dbReference type="EMBL" id="KNA97815.1"/>
    </source>
</evidence>
<dbReference type="InterPro" id="IPR012001">
    <property type="entry name" value="Thiamin_PyroP_enz_TPP-bd_dom"/>
</dbReference>
<protein>
    <submittedName>
        <fullName evidence="7">Uncharacterized protein</fullName>
    </submittedName>
</protein>
<dbReference type="SUPFAM" id="SSF52518">
    <property type="entry name" value="Thiamin diphosphate-binding fold (THDP-binding)"/>
    <property type="match status" value="2"/>
</dbReference>
<dbReference type="CDD" id="cd07035">
    <property type="entry name" value="TPP_PYR_POX_like"/>
    <property type="match status" value="1"/>
</dbReference>
<keyword evidence="2 3" id="KW-0786">Thiamine pyrophosphate</keyword>
<dbReference type="GO" id="GO:0000287">
    <property type="term" value="F:magnesium ion binding"/>
    <property type="evidence" value="ECO:0007669"/>
    <property type="project" value="InterPro"/>
</dbReference>
<gene>
    <name evidence="7" type="ORF">FOXG_02343</name>
</gene>
<evidence type="ECO:0000256" key="1">
    <source>
        <dbReference type="ARBA" id="ARBA00007812"/>
    </source>
</evidence>
<dbReference type="InterPro" id="IPR045229">
    <property type="entry name" value="TPP_enz"/>
</dbReference>
<feature type="domain" description="Thiamine pyrophosphate enzyme N-terminal TPP-binding" evidence="6">
    <location>
        <begin position="3"/>
        <end position="106"/>
    </location>
</feature>
<evidence type="ECO:0000259" key="6">
    <source>
        <dbReference type="Pfam" id="PF02776"/>
    </source>
</evidence>
<dbReference type="AlphaFoldDB" id="A0A0J9UI52"/>
<name>A0A0J9UI52_FUSO4</name>
<reference evidence="7" key="2">
    <citation type="journal article" date="2010" name="Nature">
        <title>Comparative genomics reveals mobile pathogenicity chromosomes in Fusarium.</title>
        <authorList>
            <person name="Ma L.J."/>
            <person name="van der Does H.C."/>
            <person name="Borkovich K.A."/>
            <person name="Coleman J.J."/>
            <person name="Daboussi M.J."/>
            <person name="Di Pietro A."/>
            <person name="Dufresne M."/>
            <person name="Freitag M."/>
            <person name="Grabherr M."/>
            <person name="Henrissat B."/>
            <person name="Houterman P.M."/>
            <person name="Kang S."/>
            <person name="Shim W.B."/>
            <person name="Woloshuk C."/>
            <person name="Xie X."/>
            <person name="Xu J.R."/>
            <person name="Antoniw J."/>
            <person name="Baker S.E."/>
            <person name="Bluhm B.H."/>
            <person name="Breakspear A."/>
            <person name="Brown D.W."/>
            <person name="Butchko R.A."/>
            <person name="Chapman S."/>
            <person name="Coulson R."/>
            <person name="Coutinho P.M."/>
            <person name="Danchin E.G."/>
            <person name="Diener A."/>
            <person name="Gale L.R."/>
            <person name="Gardiner D.M."/>
            <person name="Goff S."/>
            <person name="Hammond-Kosack K.E."/>
            <person name="Hilburn K."/>
            <person name="Hua-Van A."/>
            <person name="Jonkers W."/>
            <person name="Kazan K."/>
            <person name="Kodira C.D."/>
            <person name="Koehrsen M."/>
            <person name="Kumar L."/>
            <person name="Lee Y.H."/>
            <person name="Li L."/>
            <person name="Manners J.M."/>
            <person name="Miranda-Saavedra D."/>
            <person name="Mukherjee M."/>
            <person name="Park G."/>
            <person name="Park J."/>
            <person name="Park S.Y."/>
            <person name="Proctor R.H."/>
            <person name="Regev A."/>
            <person name="Ruiz-Roldan M.C."/>
            <person name="Sain D."/>
            <person name="Sakthikumar S."/>
            <person name="Sykes S."/>
            <person name="Schwartz D.C."/>
            <person name="Turgeon B.G."/>
            <person name="Wapinski I."/>
            <person name="Yoder O."/>
            <person name="Young S."/>
            <person name="Zeng Q."/>
            <person name="Zhou S."/>
            <person name="Galagan J."/>
            <person name="Cuomo C.A."/>
            <person name="Kistler H.C."/>
            <person name="Rep M."/>
        </authorList>
    </citation>
    <scope>NUCLEOTIDE SEQUENCE [LARGE SCALE GENOMIC DNA]</scope>
    <source>
        <strain evidence="7">4287</strain>
    </source>
</reference>
<dbReference type="GeneID" id="28944544"/>
<dbReference type="GO" id="GO:0030976">
    <property type="term" value="F:thiamine pyrophosphate binding"/>
    <property type="evidence" value="ECO:0007669"/>
    <property type="project" value="InterPro"/>
</dbReference>
<dbReference type="KEGG" id="fox:FOXG_02343"/>
<evidence type="ECO:0000256" key="3">
    <source>
        <dbReference type="RuleBase" id="RU362132"/>
    </source>
</evidence>
<dbReference type="CDD" id="cd00568">
    <property type="entry name" value="TPP_enzymes"/>
    <property type="match status" value="1"/>
</dbReference>
<feature type="domain" description="Thiamine pyrophosphate enzyme central" evidence="4">
    <location>
        <begin position="216"/>
        <end position="335"/>
    </location>
</feature>